<evidence type="ECO:0000259" key="8">
    <source>
        <dbReference type="PROSITE" id="PS51329"/>
    </source>
</evidence>
<accession>A0A2A9NZC9</accession>
<evidence type="ECO:0000256" key="5">
    <source>
        <dbReference type="ARBA" id="ARBA00026055"/>
    </source>
</evidence>
<evidence type="ECO:0000256" key="7">
    <source>
        <dbReference type="SAM" id="MobiDB-lite"/>
    </source>
</evidence>
<feature type="domain" description="C-CAP/cofactor C-like" evidence="8">
    <location>
        <begin position="115"/>
        <end position="287"/>
    </location>
</feature>
<dbReference type="InterPro" id="IPR038397">
    <property type="entry name" value="TBCC_N_sf"/>
</dbReference>
<proteinExistence type="inferred from homology"/>
<evidence type="ECO:0000256" key="6">
    <source>
        <dbReference type="SAM" id="Coils"/>
    </source>
</evidence>
<dbReference type="Proteomes" id="UP000242287">
    <property type="component" value="Unassembled WGS sequence"/>
</dbReference>
<dbReference type="Pfam" id="PF16752">
    <property type="entry name" value="TBCC_N"/>
    <property type="match status" value="1"/>
</dbReference>
<dbReference type="PANTHER" id="PTHR15139:SF0">
    <property type="entry name" value="TUBULIN-SPECIFIC CHAPERONE C"/>
    <property type="match status" value="1"/>
</dbReference>
<dbReference type="Gene3D" id="2.160.20.70">
    <property type="match status" value="1"/>
</dbReference>
<dbReference type="GO" id="GO:0005737">
    <property type="term" value="C:cytoplasm"/>
    <property type="evidence" value="ECO:0007669"/>
    <property type="project" value="UniProtKB-SubCell"/>
</dbReference>
<dbReference type="AlphaFoldDB" id="A0A2A9NZC9"/>
<dbReference type="OrthoDB" id="194775at2759"/>
<sequence length="331" mass="36734">MSDAHWSFAQDFSTTFQSSRLDLENRLHAAKSSSSIPTDFLSDLSQALAKLSKSLADANDRLPSYDRRQYGLQVKAMEKLIEELRAASKPNTKFAFKRSTPAASVSPSPVAPDPPPVLEEQRHSDTPSNDVMMQSSTNHIMITSCSNRYITSTDLPSSRQPSSDLTISDLDHCIINLACTPASAGNNHVITELQLSAVHVNKLTNCVLILPMINGSVLLYDISQCIIAVGCHQFRMHSSTHVDVYLLISSMPVIEHCSSIRFTAYPETFINETRETMMHFSVQDFSHIRPTPSPHWSKLPQDTTIISWPLTATKDVKQLLDVISEVVPPVQ</sequence>
<comment type="subcellular location">
    <subcellularLocation>
        <location evidence="1">Cytoplasm</location>
    </subcellularLocation>
</comment>
<dbReference type="GO" id="GO:0007021">
    <property type="term" value="P:tubulin complex assembly"/>
    <property type="evidence" value="ECO:0007669"/>
    <property type="project" value="TreeGrafter"/>
</dbReference>
<dbReference type="PROSITE" id="PS51329">
    <property type="entry name" value="C_CAP_COFACTOR_C"/>
    <property type="match status" value="1"/>
</dbReference>
<reference evidence="9 10" key="1">
    <citation type="submission" date="2014-02" db="EMBL/GenBank/DDBJ databases">
        <title>Transposable element dynamics among asymbiotic and ectomycorrhizal Amanita fungi.</title>
        <authorList>
            <consortium name="DOE Joint Genome Institute"/>
            <person name="Hess J."/>
            <person name="Skrede I."/>
            <person name="Wolfe B."/>
            <person name="LaButti K."/>
            <person name="Ohm R.A."/>
            <person name="Grigoriev I.V."/>
            <person name="Pringle A."/>
        </authorList>
    </citation>
    <scope>NUCLEOTIDE SEQUENCE [LARGE SCALE GENOMIC DNA]</scope>
    <source>
        <strain evidence="9 10">SKay4041</strain>
    </source>
</reference>
<dbReference type="InterPro" id="IPR012945">
    <property type="entry name" value="Tubulin-bd_cofactor_C_dom"/>
</dbReference>
<organism evidence="9 10">
    <name type="scientific">Amanita thiersii Skay4041</name>
    <dbReference type="NCBI Taxonomy" id="703135"/>
    <lineage>
        <taxon>Eukaryota</taxon>
        <taxon>Fungi</taxon>
        <taxon>Dikarya</taxon>
        <taxon>Basidiomycota</taxon>
        <taxon>Agaricomycotina</taxon>
        <taxon>Agaricomycetes</taxon>
        <taxon>Agaricomycetidae</taxon>
        <taxon>Agaricales</taxon>
        <taxon>Pluteineae</taxon>
        <taxon>Amanitaceae</taxon>
        <taxon>Amanita</taxon>
    </lineage>
</organism>
<evidence type="ECO:0000256" key="3">
    <source>
        <dbReference type="ARBA" id="ARBA00022490"/>
    </source>
</evidence>
<evidence type="ECO:0000256" key="1">
    <source>
        <dbReference type="ARBA" id="ARBA00004496"/>
    </source>
</evidence>
<dbReference type="GO" id="GO:0015631">
    <property type="term" value="F:tubulin binding"/>
    <property type="evidence" value="ECO:0007669"/>
    <property type="project" value="InterPro"/>
</dbReference>
<dbReference type="InterPro" id="IPR027684">
    <property type="entry name" value="TBCC"/>
</dbReference>
<name>A0A2A9NZC9_9AGAR</name>
<dbReference type="STRING" id="703135.A0A2A9NZC9"/>
<evidence type="ECO:0000256" key="2">
    <source>
        <dbReference type="ARBA" id="ARBA00008848"/>
    </source>
</evidence>
<dbReference type="Gene3D" id="1.20.58.1250">
    <property type="entry name" value="Tubulin Binding Cofactor C, N-terminal domain"/>
    <property type="match status" value="1"/>
</dbReference>
<dbReference type="PANTHER" id="PTHR15139">
    <property type="entry name" value="TUBULIN FOLDING COFACTOR C"/>
    <property type="match status" value="1"/>
</dbReference>
<feature type="coiled-coil region" evidence="6">
    <location>
        <begin position="41"/>
        <end position="87"/>
    </location>
</feature>
<comment type="similarity">
    <text evidence="2">Belongs to the TBCC family.</text>
</comment>
<evidence type="ECO:0000313" key="10">
    <source>
        <dbReference type="Proteomes" id="UP000242287"/>
    </source>
</evidence>
<keyword evidence="6" id="KW-0175">Coiled coil</keyword>
<keyword evidence="10" id="KW-1185">Reference proteome</keyword>
<dbReference type="InterPro" id="IPR031925">
    <property type="entry name" value="TBCC_N"/>
</dbReference>
<dbReference type="GO" id="GO:0007023">
    <property type="term" value="P:post-chaperonin tubulin folding pathway"/>
    <property type="evidence" value="ECO:0007669"/>
    <property type="project" value="InterPro"/>
</dbReference>
<dbReference type="InterPro" id="IPR017901">
    <property type="entry name" value="C-CAP_CF_C-like"/>
</dbReference>
<dbReference type="EMBL" id="KZ301973">
    <property type="protein sequence ID" value="PFH53426.1"/>
    <property type="molecule type" value="Genomic_DNA"/>
</dbReference>
<dbReference type="InterPro" id="IPR016098">
    <property type="entry name" value="CAP/MinC_C"/>
</dbReference>
<feature type="region of interest" description="Disordered" evidence="7">
    <location>
        <begin position="97"/>
        <end position="130"/>
    </location>
</feature>
<gene>
    <name evidence="9" type="ORF">AMATHDRAFT_137393</name>
</gene>
<evidence type="ECO:0000256" key="4">
    <source>
        <dbReference type="ARBA" id="ARBA00022990"/>
    </source>
</evidence>
<keyword evidence="4" id="KW-0007">Acetylation</keyword>
<comment type="subunit">
    <text evidence="5">Supercomplex made of cofactors A to E. Cofactors A and D function by capturing and stabilizing tubulin in a quasi-native conformation. Cofactor E binds to the cofactor D-tubulin complex; interaction with cofactor C then causes the release of tubulin polypeptides that are committed to the native state.</text>
</comment>
<evidence type="ECO:0000313" key="9">
    <source>
        <dbReference type="EMBL" id="PFH53426.1"/>
    </source>
</evidence>
<dbReference type="Pfam" id="PF07986">
    <property type="entry name" value="TBCC"/>
    <property type="match status" value="1"/>
</dbReference>
<protein>
    <recommendedName>
        <fullName evidence="8">C-CAP/cofactor C-like domain-containing protein</fullName>
    </recommendedName>
</protein>
<keyword evidence="3" id="KW-0963">Cytoplasm</keyword>